<protein>
    <submittedName>
        <fullName evidence="2">Uncharacterized protein</fullName>
    </submittedName>
</protein>
<proteinExistence type="predicted"/>
<sequence length="82" mass="9309">MVPVHDEPIGAVGGDRSRPPAGLDDLPFEFDHPVVIDFFGWDELSRVEKLVLNNARFHSRLPDVMIYENASQIVYGRELTPF</sequence>
<name>N6V5W2_9HYPH</name>
<evidence type="ECO:0000313" key="3">
    <source>
        <dbReference type="Proteomes" id="UP000012429"/>
    </source>
</evidence>
<dbReference type="EMBL" id="AQHN01000067">
    <property type="protein sequence ID" value="ENN86447.1"/>
    <property type="molecule type" value="Genomic_DNA"/>
</dbReference>
<reference evidence="2 3" key="1">
    <citation type="journal article" date="2012" name="BMC Genomics">
        <title>Genomic basis of broad host range and environmental adaptability of Rhizobium tropici CIAT 899 and Rhizobium sp. PRF 81 which are used in inoculants for common bean (Phaseolus vulgaris L.).</title>
        <authorList>
            <person name="Ormeno-Orrillo E."/>
            <person name="Menna P."/>
            <person name="Almeida L.G."/>
            <person name="Ollero F.J."/>
            <person name="Nicolas M.F."/>
            <person name="Pains Rodrigues E."/>
            <person name="Shigueyoshi Nakatani A."/>
            <person name="Silva Batista J.S."/>
            <person name="Oliveira Chueire L.M."/>
            <person name="Souza R.C."/>
            <person name="Ribeiro Vasconcelos A.T."/>
            <person name="Megias M."/>
            <person name="Hungria M."/>
            <person name="Martinez-Romero E."/>
        </authorList>
    </citation>
    <scope>NUCLEOTIDE SEQUENCE [LARGE SCALE GENOMIC DNA]</scope>
    <source>
        <strain evidence="2 3">PRF 81</strain>
    </source>
</reference>
<keyword evidence="3" id="KW-1185">Reference proteome</keyword>
<organism evidence="2 3">
    <name type="scientific">Rhizobium freirei PRF 81</name>
    <dbReference type="NCBI Taxonomy" id="363754"/>
    <lineage>
        <taxon>Bacteria</taxon>
        <taxon>Pseudomonadati</taxon>
        <taxon>Pseudomonadota</taxon>
        <taxon>Alphaproteobacteria</taxon>
        <taxon>Hyphomicrobiales</taxon>
        <taxon>Rhizobiaceae</taxon>
        <taxon>Rhizobium/Agrobacterium group</taxon>
        <taxon>Rhizobium</taxon>
    </lineage>
</organism>
<dbReference type="PATRIC" id="fig|363754.4.peg.3702"/>
<gene>
    <name evidence="2" type="ORF">RHSP_09735</name>
</gene>
<accession>N6V5W2</accession>
<dbReference type="Proteomes" id="UP000012429">
    <property type="component" value="Unassembled WGS sequence"/>
</dbReference>
<evidence type="ECO:0000313" key="2">
    <source>
        <dbReference type="EMBL" id="ENN86447.1"/>
    </source>
</evidence>
<evidence type="ECO:0000256" key="1">
    <source>
        <dbReference type="SAM" id="MobiDB-lite"/>
    </source>
</evidence>
<feature type="region of interest" description="Disordered" evidence="1">
    <location>
        <begin position="1"/>
        <end position="20"/>
    </location>
</feature>
<dbReference type="AlphaFoldDB" id="N6V5W2"/>
<comment type="caution">
    <text evidence="2">The sequence shown here is derived from an EMBL/GenBank/DDBJ whole genome shotgun (WGS) entry which is preliminary data.</text>
</comment>